<evidence type="ECO:0000256" key="5">
    <source>
        <dbReference type="ARBA" id="ARBA00041396"/>
    </source>
</evidence>
<dbReference type="InterPro" id="IPR002013">
    <property type="entry name" value="SAC_dom"/>
</dbReference>
<accession>A0A7R9EAX6</accession>
<reference evidence="8" key="1">
    <citation type="submission" date="2020-11" db="EMBL/GenBank/DDBJ databases">
        <authorList>
            <person name="Tran Van P."/>
        </authorList>
    </citation>
    <scope>NUCLEOTIDE SEQUENCE</scope>
</reference>
<dbReference type="PANTHER" id="PTHR45662">
    <property type="entry name" value="PHOSPHATIDYLINOSITIDE PHOSPHATASE SAC1"/>
    <property type="match status" value="1"/>
</dbReference>
<sequence length="211" mass="24097">MAVAADLHDDFILYVTPEKFYIEAVSGNELLVIDRVSQEISLQANHGQIPLSSSSKPICGIFGTIRLILGPYLVVITKKRKVGTINGQAVWQVTEAEIISYNRTILHLTEKQIVENRQYEAMFNTMLNTPYMYFSYSYDLTHSLQRLHNTTPEFLQAKMSKIVHIRSKILRCQFMSEQTTGLYGTHIYYENCQTNQSSTASVCRFCTAVSY</sequence>
<evidence type="ECO:0000259" key="7">
    <source>
        <dbReference type="Pfam" id="PF02383"/>
    </source>
</evidence>
<comment type="catalytic activity">
    <reaction evidence="3">
        <text>a 1,2-diacyl-sn-glycero-3-phospho-(1D-myo-inositol 4-phosphate) + H2O = a 1,2-diacyl-sn-glycero-3-phospho-(1D-myo-inositol) + phosphate</text>
        <dbReference type="Rhea" id="RHEA:55652"/>
        <dbReference type="ChEBI" id="CHEBI:15377"/>
        <dbReference type="ChEBI" id="CHEBI:43474"/>
        <dbReference type="ChEBI" id="CHEBI:57880"/>
        <dbReference type="ChEBI" id="CHEBI:58178"/>
    </reaction>
    <physiologicalReaction direction="left-to-right" evidence="3">
        <dbReference type="Rhea" id="RHEA:55653"/>
    </physiologicalReaction>
</comment>
<dbReference type="GO" id="GO:0046856">
    <property type="term" value="P:phosphatidylinositol dephosphorylation"/>
    <property type="evidence" value="ECO:0007669"/>
    <property type="project" value="TreeGrafter"/>
</dbReference>
<dbReference type="EC" id="3.1.3.64" evidence="1"/>
<evidence type="ECO:0000256" key="4">
    <source>
        <dbReference type="ARBA" id="ARBA00040795"/>
    </source>
</evidence>
<evidence type="ECO:0000256" key="3">
    <source>
        <dbReference type="ARBA" id="ARBA00036807"/>
    </source>
</evidence>
<evidence type="ECO:0000313" key="8">
    <source>
        <dbReference type="EMBL" id="CAD7429291.1"/>
    </source>
</evidence>
<dbReference type="PANTHER" id="PTHR45662:SF2">
    <property type="entry name" value="PHOSPHATIDYLINOSITOL-3-PHOSPHATASE SAC1"/>
    <property type="match status" value="1"/>
</dbReference>
<gene>
    <name evidence="8" type="ORF">TMSB3V08_LOCUS6071</name>
</gene>
<dbReference type="Pfam" id="PF02383">
    <property type="entry name" value="Syja_N"/>
    <property type="match status" value="1"/>
</dbReference>
<proteinExistence type="predicted"/>
<dbReference type="GO" id="GO:0004438">
    <property type="term" value="F:phosphatidylinositol-3-phosphate phosphatase activity"/>
    <property type="evidence" value="ECO:0007669"/>
    <property type="project" value="UniProtKB-EC"/>
</dbReference>
<organism evidence="8">
    <name type="scientific">Timema monikensis</name>
    <dbReference type="NCBI Taxonomy" id="170555"/>
    <lineage>
        <taxon>Eukaryota</taxon>
        <taxon>Metazoa</taxon>
        <taxon>Ecdysozoa</taxon>
        <taxon>Arthropoda</taxon>
        <taxon>Hexapoda</taxon>
        <taxon>Insecta</taxon>
        <taxon>Pterygota</taxon>
        <taxon>Neoptera</taxon>
        <taxon>Polyneoptera</taxon>
        <taxon>Phasmatodea</taxon>
        <taxon>Timematodea</taxon>
        <taxon>Timematoidea</taxon>
        <taxon>Timematidae</taxon>
        <taxon>Timema</taxon>
    </lineage>
</organism>
<dbReference type="AlphaFoldDB" id="A0A7R9EAX6"/>
<comment type="catalytic activity">
    <reaction evidence="2">
        <text>a 1,2-diacyl-sn-glycero-3-phospho-(1D-myo-inositol-3-phosphate) + H2O = a 1,2-diacyl-sn-glycero-3-phospho-(1D-myo-inositol) + phosphate</text>
        <dbReference type="Rhea" id="RHEA:12316"/>
        <dbReference type="ChEBI" id="CHEBI:15377"/>
        <dbReference type="ChEBI" id="CHEBI:43474"/>
        <dbReference type="ChEBI" id="CHEBI:57880"/>
        <dbReference type="ChEBI" id="CHEBI:58088"/>
        <dbReference type="EC" id="3.1.3.64"/>
    </reaction>
    <physiologicalReaction direction="left-to-right" evidence="2">
        <dbReference type="Rhea" id="RHEA:12317"/>
    </physiologicalReaction>
</comment>
<feature type="domain" description="SAC" evidence="7">
    <location>
        <begin position="59"/>
        <end position="156"/>
    </location>
</feature>
<dbReference type="GO" id="GO:0043812">
    <property type="term" value="F:phosphatidylinositol-4-phosphate phosphatase activity"/>
    <property type="evidence" value="ECO:0007669"/>
    <property type="project" value="TreeGrafter"/>
</dbReference>
<dbReference type="EMBL" id="OB794030">
    <property type="protein sequence ID" value="CAD7429291.1"/>
    <property type="molecule type" value="Genomic_DNA"/>
</dbReference>
<protein>
    <recommendedName>
        <fullName evidence="4">Phosphatidylinositol-3-phosphatase SAC1</fullName>
        <ecNumber evidence="1">3.1.3.64</ecNumber>
    </recommendedName>
    <alternativeName>
        <fullName evidence="6">Phosphatidylinositol-4-phosphate phosphatase</fullName>
    </alternativeName>
    <alternativeName>
        <fullName evidence="5">Suppressor of actin mutations 1-like protein</fullName>
    </alternativeName>
</protein>
<evidence type="ECO:0000256" key="6">
    <source>
        <dbReference type="ARBA" id="ARBA00041911"/>
    </source>
</evidence>
<dbReference type="GO" id="GO:0005783">
    <property type="term" value="C:endoplasmic reticulum"/>
    <property type="evidence" value="ECO:0007669"/>
    <property type="project" value="TreeGrafter"/>
</dbReference>
<evidence type="ECO:0000256" key="2">
    <source>
        <dbReference type="ARBA" id="ARBA00036631"/>
    </source>
</evidence>
<name>A0A7R9EAX6_9NEOP</name>
<evidence type="ECO:0000256" key="1">
    <source>
        <dbReference type="ARBA" id="ARBA00013038"/>
    </source>
</evidence>